<dbReference type="NCBIfam" id="TIGR04056">
    <property type="entry name" value="OMP_RagA_SusC"/>
    <property type="match status" value="1"/>
</dbReference>
<keyword evidence="12" id="KW-0675">Receptor</keyword>
<dbReference type="AlphaFoldDB" id="A0AA49GKE8"/>
<keyword evidence="3 8" id="KW-1134">Transmembrane beta strand</keyword>
<evidence type="ECO:0000313" key="12">
    <source>
        <dbReference type="EMBL" id="WKN35389.1"/>
    </source>
</evidence>
<gene>
    <name evidence="12" type="ORF">K4G66_23730</name>
</gene>
<dbReference type="Gene3D" id="2.60.40.1120">
    <property type="entry name" value="Carboxypeptidase-like, regulatory domain"/>
    <property type="match status" value="1"/>
</dbReference>
<dbReference type="Pfam" id="PF13715">
    <property type="entry name" value="CarbopepD_reg_2"/>
    <property type="match status" value="1"/>
</dbReference>
<name>A0AA49GKE8_9BACT</name>
<dbReference type="InterPro" id="IPR008969">
    <property type="entry name" value="CarboxyPept-like_regulatory"/>
</dbReference>
<keyword evidence="5 9" id="KW-0798">TonB box</keyword>
<comment type="subcellular location">
    <subcellularLocation>
        <location evidence="1 8">Cell outer membrane</location>
        <topology evidence="1 8">Multi-pass membrane protein</topology>
    </subcellularLocation>
</comment>
<protein>
    <submittedName>
        <fullName evidence="12">TonB-dependent receptor</fullName>
    </submittedName>
</protein>
<dbReference type="Pfam" id="PF00593">
    <property type="entry name" value="TonB_dep_Rec_b-barrel"/>
    <property type="match status" value="1"/>
</dbReference>
<keyword evidence="6 8" id="KW-0472">Membrane</keyword>
<evidence type="ECO:0000256" key="4">
    <source>
        <dbReference type="ARBA" id="ARBA00022692"/>
    </source>
</evidence>
<evidence type="ECO:0000256" key="9">
    <source>
        <dbReference type="RuleBase" id="RU003357"/>
    </source>
</evidence>
<dbReference type="InterPro" id="IPR037066">
    <property type="entry name" value="Plug_dom_sf"/>
</dbReference>
<evidence type="ECO:0000256" key="2">
    <source>
        <dbReference type="ARBA" id="ARBA00022448"/>
    </source>
</evidence>
<dbReference type="NCBIfam" id="TIGR04057">
    <property type="entry name" value="SusC_RagA_signa"/>
    <property type="match status" value="1"/>
</dbReference>
<dbReference type="EMBL" id="CP120682">
    <property type="protein sequence ID" value="WKN35389.1"/>
    <property type="molecule type" value="Genomic_DNA"/>
</dbReference>
<keyword evidence="7 8" id="KW-0998">Cell outer membrane</keyword>
<dbReference type="InterPro" id="IPR023997">
    <property type="entry name" value="TonB-dep_OMP_SusC/RagA_CS"/>
</dbReference>
<evidence type="ECO:0000259" key="11">
    <source>
        <dbReference type="Pfam" id="PF07715"/>
    </source>
</evidence>
<dbReference type="InterPro" id="IPR039426">
    <property type="entry name" value="TonB-dep_rcpt-like"/>
</dbReference>
<accession>A0AA49GKE8</accession>
<proteinExistence type="inferred from homology"/>
<dbReference type="InterPro" id="IPR012910">
    <property type="entry name" value="Plug_dom"/>
</dbReference>
<dbReference type="GO" id="GO:0009279">
    <property type="term" value="C:cell outer membrane"/>
    <property type="evidence" value="ECO:0007669"/>
    <property type="project" value="UniProtKB-SubCell"/>
</dbReference>
<feature type="domain" description="TonB-dependent receptor-like beta-barrel" evidence="10">
    <location>
        <begin position="373"/>
        <end position="952"/>
    </location>
</feature>
<dbReference type="Gene3D" id="2.40.170.20">
    <property type="entry name" value="TonB-dependent receptor, beta-barrel domain"/>
    <property type="match status" value="1"/>
</dbReference>
<dbReference type="SUPFAM" id="SSF49464">
    <property type="entry name" value="Carboxypeptidase regulatory domain-like"/>
    <property type="match status" value="1"/>
</dbReference>
<dbReference type="InterPro" id="IPR023996">
    <property type="entry name" value="TonB-dep_OMP_SusC/RagA"/>
</dbReference>
<evidence type="ECO:0000256" key="1">
    <source>
        <dbReference type="ARBA" id="ARBA00004571"/>
    </source>
</evidence>
<evidence type="ECO:0000259" key="10">
    <source>
        <dbReference type="Pfam" id="PF00593"/>
    </source>
</evidence>
<dbReference type="SUPFAM" id="SSF56935">
    <property type="entry name" value="Porins"/>
    <property type="match status" value="1"/>
</dbReference>
<organism evidence="12">
    <name type="scientific">Roseihalotalea indica</name>
    <dbReference type="NCBI Taxonomy" id="2867963"/>
    <lineage>
        <taxon>Bacteria</taxon>
        <taxon>Pseudomonadati</taxon>
        <taxon>Bacteroidota</taxon>
        <taxon>Cytophagia</taxon>
        <taxon>Cytophagales</taxon>
        <taxon>Catalimonadaceae</taxon>
        <taxon>Roseihalotalea</taxon>
    </lineage>
</organism>
<keyword evidence="4 8" id="KW-0812">Transmembrane</keyword>
<keyword evidence="2 8" id="KW-0813">Transport</keyword>
<evidence type="ECO:0000256" key="5">
    <source>
        <dbReference type="ARBA" id="ARBA00023077"/>
    </source>
</evidence>
<evidence type="ECO:0000256" key="7">
    <source>
        <dbReference type="ARBA" id="ARBA00023237"/>
    </source>
</evidence>
<dbReference type="InterPro" id="IPR000531">
    <property type="entry name" value="Beta-barrel_TonB"/>
</dbReference>
<dbReference type="PROSITE" id="PS52016">
    <property type="entry name" value="TONB_DEPENDENT_REC_3"/>
    <property type="match status" value="1"/>
</dbReference>
<evidence type="ECO:0000256" key="8">
    <source>
        <dbReference type="PROSITE-ProRule" id="PRU01360"/>
    </source>
</evidence>
<dbReference type="Gene3D" id="2.170.130.10">
    <property type="entry name" value="TonB-dependent receptor, plug domain"/>
    <property type="match status" value="1"/>
</dbReference>
<dbReference type="InterPro" id="IPR036942">
    <property type="entry name" value="Beta-barrel_TonB_sf"/>
</dbReference>
<evidence type="ECO:0000256" key="3">
    <source>
        <dbReference type="ARBA" id="ARBA00022452"/>
    </source>
</evidence>
<reference evidence="12" key="2">
    <citation type="journal article" date="2024" name="Antonie Van Leeuwenhoek">
        <title>Roseihalotalea indica gen. nov., sp. nov., a halophilic Bacteroidetes from mesopelagic Southwest Indian Ocean with higher carbohydrate metabolic potential.</title>
        <authorList>
            <person name="Chen B."/>
            <person name="Zhang M."/>
            <person name="Lin D."/>
            <person name="Ye J."/>
            <person name="Tang K."/>
        </authorList>
    </citation>
    <scope>NUCLEOTIDE SEQUENCE</scope>
    <source>
        <strain evidence="12">TK19036</strain>
    </source>
</reference>
<evidence type="ECO:0000256" key="6">
    <source>
        <dbReference type="ARBA" id="ARBA00023136"/>
    </source>
</evidence>
<sequence length="994" mass="110504">MSYHLQNFGNIFPRNSLHVILLCGGFILSFVLSTFAQTTVSGTVTSVDGEALPGVNILLKGSGSGTISDIDGNYRLEVPNPAEATLVFTFVGFLTEEIAVNNRSSIDINLVPDVQSLQEVVVVGYGTQRKGDVTSSVASVKSEDFIKGTARDAAQLIQGKVAGLSVVTPSGDPTAGTQIRLRGITTLLGNTDPLVLIDGIPGSLNTVAPEDIESIDILKDGSAAAIYGTRGTNGVILITTKSQRGEMKPTLSYDGYVNTQVIARRPDFLDADDYRRLIAEGEDLEDLGTSTDWLEELTRSPVSQTHNLTFQGGTANTNFTASLNYRDWQGIFINSDNQQFVGRASLTHAMFDDKLVVNLNVINRSQKYWTGGDGSSFNPYVYRQILIRNPTDSVRSADGSWTERNIYFYDNPLAYINESYGENTQREMRMNGSVTWTPIPDLSARLMVSSNQENHTRGYAETKQHVSNVKNGRNGYASRGTYARTDNLTEFTTTYSKTLDAHRFSLLGGYSYQEVIDEDYWMQNWDFPTDIYSYNRLESGNALSRGEAPISSSKSSYKLIGFFGRVNYTFDNRYMIMASVRREGSSKFGANHKWGTFPAVSAGWAISEEDFLASASFINNLKLRAGYGVTGLAPNASYLSLTSLNYGDRFLSNGTWIQGLSPVRNPNPDLRWERKEELNLGLDFAFLGDRISGSIDLYQRDTKDMLWDYQVPVPPYLFNSITANVGHIRNEGIEILVNTAPVTTPNFSWTTSINYSSNKNKLVSLSNDQFQTTNDFFDAGYTGEPVQTFTHRVQIGGPIGNFYGYKTIDIDEDGVWIIESADGEAKSINDAVPEDKKVLGNGLPKHILGWNHTLRYKNLDLNVTMRGAFGFQILNFQRMFYENPNILYNKLRSAYEPVYGKAQLTSDQNFVSYYIEDGDYWKVDNVTLGYNFNTSNSEIFSRARVYVSGLNLLTISGYQGIDPEVDLSGLDPGNDERDKYPTTRTFTLGVNLTF</sequence>
<dbReference type="Pfam" id="PF07715">
    <property type="entry name" value="Plug"/>
    <property type="match status" value="1"/>
</dbReference>
<comment type="similarity">
    <text evidence="8 9">Belongs to the TonB-dependent receptor family.</text>
</comment>
<feature type="domain" description="TonB-dependent receptor plug" evidence="11">
    <location>
        <begin position="131"/>
        <end position="235"/>
    </location>
</feature>
<reference evidence="12" key="1">
    <citation type="journal article" date="2023" name="Comput. Struct. Biotechnol. J.">
        <title>Discovery of a novel marine Bacteroidetes with a rich repertoire of carbohydrate-active enzymes.</title>
        <authorList>
            <person name="Chen B."/>
            <person name="Liu G."/>
            <person name="Chen Q."/>
            <person name="Wang H."/>
            <person name="Liu L."/>
            <person name="Tang K."/>
        </authorList>
    </citation>
    <scope>NUCLEOTIDE SEQUENCE</scope>
    <source>
        <strain evidence="12">TK19036</strain>
    </source>
</reference>